<dbReference type="InterPro" id="IPR017226">
    <property type="entry name" value="BHMT-like"/>
</dbReference>
<evidence type="ECO:0000256" key="4">
    <source>
        <dbReference type="PROSITE-ProRule" id="PRU00333"/>
    </source>
</evidence>
<dbReference type="PANTHER" id="PTHR11103:SF18">
    <property type="entry name" value="SLR1189 PROTEIN"/>
    <property type="match status" value="1"/>
</dbReference>
<evidence type="ECO:0000256" key="1">
    <source>
        <dbReference type="ARBA" id="ARBA00022603"/>
    </source>
</evidence>
<dbReference type="SUPFAM" id="SSF82282">
    <property type="entry name" value="Homocysteine S-methyltransferase"/>
    <property type="match status" value="1"/>
</dbReference>
<feature type="domain" description="Hcy-binding" evidence="5">
    <location>
        <begin position="1"/>
        <end position="298"/>
    </location>
</feature>
<dbReference type="PANTHER" id="PTHR11103">
    <property type="entry name" value="SLR1189 PROTEIN"/>
    <property type="match status" value="1"/>
</dbReference>
<dbReference type="AlphaFoldDB" id="A0A2S3W7X0"/>
<comment type="cofactor">
    <cofactor evidence="3">
        <name>Zn(2+)</name>
        <dbReference type="ChEBI" id="CHEBI:29105"/>
    </cofactor>
    <text evidence="3">Binds 1 zinc ion per subunit.</text>
</comment>
<dbReference type="EMBL" id="MIND01000018">
    <property type="protein sequence ID" value="POF87051.1"/>
    <property type="molecule type" value="Genomic_DNA"/>
</dbReference>
<feature type="binding site" evidence="3 4">
    <location>
        <position position="283"/>
    </location>
    <ligand>
        <name>Zn(2+)</name>
        <dbReference type="ChEBI" id="CHEBI:29105"/>
    </ligand>
</feature>
<sequence length="299" mass="31688">MAERALEILDGGMGRELQRRGAPFRQPEWSALALSEAPEAVIAVHTAYIEAGAGVITSNSYAVVPFHIGEERFANEGFALAATAGQLARTAADASERAVKVAGSLPPLFGSYRPDLYEPERVSEVLLPLVVGLAPYVDLWLAETQSAIIEVQSIARQLPADGKPLWVSFTLQDEDVGDVPTLRSGETVTQAAEAVAELGVAALLFNCSQPEVIGAAIDAARAVFERLGADIAIGAYANAFPPQPKDATANDGLDELRDDLDPPGYLSWAQDWRQRGASLLGGCCGIGPEHIAELKNNLS</sequence>
<proteinExistence type="predicted"/>
<reference evidence="6 7" key="2">
    <citation type="submission" date="2018-03" db="EMBL/GenBank/DDBJ databases">
        <title>Draft genome of Pseudomonas putida strain KT-27.</title>
        <authorList>
            <person name="Yoshizawa S."/>
            <person name="Khan N.H."/>
            <person name="Nishimura M."/>
            <person name="Chiura H.X."/>
            <person name="Ogura Y."/>
            <person name="Hayashi T."/>
            <person name="Kogure K."/>
        </authorList>
    </citation>
    <scope>NUCLEOTIDE SEQUENCE [LARGE SCALE GENOMIC DNA]</scope>
    <source>
        <strain evidence="6 7">KT-27</strain>
    </source>
</reference>
<dbReference type="Gene3D" id="3.20.20.330">
    <property type="entry name" value="Homocysteine-binding-like domain"/>
    <property type="match status" value="1"/>
</dbReference>
<feature type="binding site" evidence="3 4">
    <location>
        <position position="207"/>
    </location>
    <ligand>
        <name>Zn(2+)</name>
        <dbReference type="ChEBI" id="CHEBI:29105"/>
    </ligand>
</feature>
<dbReference type="PROSITE" id="PS50970">
    <property type="entry name" value="HCY"/>
    <property type="match status" value="1"/>
</dbReference>
<dbReference type="Pfam" id="PF02574">
    <property type="entry name" value="S-methyl_trans"/>
    <property type="match status" value="1"/>
</dbReference>
<reference evidence="6 7" key="1">
    <citation type="submission" date="2016-08" db="EMBL/GenBank/DDBJ databases">
        <authorList>
            <person name="Seilhamer J.J."/>
        </authorList>
    </citation>
    <scope>NUCLEOTIDE SEQUENCE [LARGE SCALE GENOMIC DNA]</scope>
    <source>
        <strain evidence="6 7">KT-27</strain>
    </source>
</reference>
<evidence type="ECO:0000256" key="3">
    <source>
        <dbReference type="PIRSR" id="PIRSR037505-2"/>
    </source>
</evidence>
<comment type="caution">
    <text evidence="6">The sequence shown here is derived from an EMBL/GenBank/DDBJ whole genome shotgun (WGS) entry which is preliminary data.</text>
</comment>
<gene>
    <name evidence="6" type="ORF">BGP80_03445</name>
</gene>
<dbReference type="GO" id="GO:0032259">
    <property type="term" value="P:methylation"/>
    <property type="evidence" value="ECO:0007669"/>
    <property type="project" value="UniProtKB-KW"/>
</dbReference>
<dbReference type="InterPro" id="IPR036589">
    <property type="entry name" value="HCY_dom_sf"/>
</dbReference>
<name>A0A2S3W7X0_PSEPU</name>
<keyword evidence="3 4" id="KW-0479">Metal-binding</keyword>
<accession>A0A2S3W7X0</accession>
<keyword evidence="2 4" id="KW-0808">Transferase</keyword>
<dbReference type="InterPro" id="IPR003726">
    <property type="entry name" value="HCY_dom"/>
</dbReference>
<dbReference type="GO" id="GO:0008168">
    <property type="term" value="F:methyltransferase activity"/>
    <property type="evidence" value="ECO:0007669"/>
    <property type="project" value="UniProtKB-UniRule"/>
</dbReference>
<evidence type="ECO:0000259" key="5">
    <source>
        <dbReference type="PROSITE" id="PS50970"/>
    </source>
</evidence>
<dbReference type="GO" id="GO:0008270">
    <property type="term" value="F:zinc ion binding"/>
    <property type="evidence" value="ECO:0007669"/>
    <property type="project" value="InterPro"/>
</dbReference>
<evidence type="ECO:0000313" key="7">
    <source>
        <dbReference type="Proteomes" id="UP000237194"/>
    </source>
</evidence>
<protein>
    <submittedName>
        <fullName evidence="6">Homocysteine methyltransferase</fullName>
    </submittedName>
</protein>
<keyword evidence="1 4" id="KW-0489">Methyltransferase</keyword>
<organism evidence="6 7">
    <name type="scientific">Pseudomonas putida</name>
    <name type="common">Arthrobacter siderocapsulatus</name>
    <dbReference type="NCBI Taxonomy" id="303"/>
    <lineage>
        <taxon>Bacteria</taxon>
        <taxon>Pseudomonadati</taxon>
        <taxon>Pseudomonadota</taxon>
        <taxon>Gammaproteobacteria</taxon>
        <taxon>Pseudomonadales</taxon>
        <taxon>Pseudomonadaceae</taxon>
        <taxon>Pseudomonas</taxon>
    </lineage>
</organism>
<dbReference type="Proteomes" id="UP000237194">
    <property type="component" value="Unassembled WGS sequence"/>
</dbReference>
<keyword evidence="3 4" id="KW-0862">Zinc</keyword>
<evidence type="ECO:0000256" key="2">
    <source>
        <dbReference type="ARBA" id="ARBA00022679"/>
    </source>
</evidence>
<evidence type="ECO:0000313" key="6">
    <source>
        <dbReference type="EMBL" id="POF87051.1"/>
    </source>
</evidence>
<dbReference type="GO" id="GO:0009086">
    <property type="term" value="P:methionine biosynthetic process"/>
    <property type="evidence" value="ECO:0007669"/>
    <property type="project" value="InterPro"/>
</dbReference>
<dbReference type="PIRSF" id="PIRSF037505">
    <property type="entry name" value="Betaine_HMT"/>
    <property type="match status" value="1"/>
</dbReference>
<feature type="binding site" evidence="3 4">
    <location>
        <position position="284"/>
    </location>
    <ligand>
        <name>Zn(2+)</name>
        <dbReference type="ChEBI" id="CHEBI:29105"/>
    </ligand>
</feature>
<dbReference type="RefSeq" id="WP_178080805.1">
    <property type="nucleotide sequence ID" value="NZ_MIND01000018.1"/>
</dbReference>